<keyword evidence="1" id="KW-0472">Membrane</keyword>
<dbReference type="HOGENOM" id="CLU_1239102_0_0_11"/>
<dbReference type="EMBL" id="CP003876">
    <property type="protein sequence ID" value="AFU01336.1"/>
    <property type="molecule type" value="Genomic_DNA"/>
</dbReference>
<sequence>MRARQTQWGPIFGLLLVAPFVGEFLLGNLTVAELPIGVLLAPMYGFGALLVREVGRRTGGWPTMVLLAAAYALFEEGPVDQLLWNDSYAGQDLLHGPTYLPSIGMSVALVQQVLSLHTIWSICVPIALVEALAGARRNVVWVGRCGLGVIGLLFALGAVLVFAPSSAVCSWCGPRCARDERCSLRGRRWSDRRHLVVSVATPKQTCFRSPPRCGRHLVCRPVR</sequence>
<keyword evidence="1" id="KW-1133">Transmembrane helix</keyword>
<feature type="transmembrane region" description="Helical" evidence="1">
    <location>
        <begin position="103"/>
        <end position="129"/>
    </location>
</feature>
<dbReference type="AlphaFoldDB" id="K0F0Y3"/>
<dbReference type="KEGG" id="nbr:O3I_016875"/>
<dbReference type="eggNOG" id="ENOG50309SY">
    <property type="taxonomic scope" value="Bacteria"/>
</dbReference>
<feature type="transmembrane region" description="Helical" evidence="1">
    <location>
        <begin position="141"/>
        <end position="163"/>
    </location>
</feature>
<reference evidence="2 3" key="1">
    <citation type="journal article" date="2012" name="J. Bacteriol.">
        <title>Complete genome sequence of Nocardia brasiliensis HUJEG-1.</title>
        <authorList>
            <person name="Vera-Cabrera L."/>
            <person name="Ortiz-Lopez R."/>
            <person name="Elizondo-Gonzalez R."/>
            <person name="Perez-Maya A.A."/>
            <person name="Ocampo-Candiani J."/>
        </authorList>
    </citation>
    <scope>NUCLEOTIDE SEQUENCE [LARGE SCALE GENOMIC DNA]</scope>
    <source>
        <strain evidence="3">ATCC 700358</strain>
    </source>
</reference>
<evidence type="ECO:0000256" key="1">
    <source>
        <dbReference type="SAM" id="Phobius"/>
    </source>
</evidence>
<protein>
    <submittedName>
        <fullName evidence="2">Uncharacterized protein</fullName>
    </submittedName>
</protein>
<feature type="transmembrane region" description="Helical" evidence="1">
    <location>
        <begin position="7"/>
        <end position="26"/>
    </location>
</feature>
<evidence type="ECO:0000313" key="2">
    <source>
        <dbReference type="EMBL" id="AFU01336.1"/>
    </source>
</evidence>
<dbReference type="RefSeq" id="WP_014984191.1">
    <property type="nucleotide sequence ID" value="NC_018681.1"/>
</dbReference>
<organism evidence="2 3">
    <name type="scientific">Nocardia brasiliensis (strain ATCC 700358 / HUJEG-1)</name>
    <dbReference type="NCBI Taxonomy" id="1133849"/>
    <lineage>
        <taxon>Bacteria</taxon>
        <taxon>Bacillati</taxon>
        <taxon>Actinomycetota</taxon>
        <taxon>Actinomycetes</taxon>
        <taxon>Mycobacteriales</taxon>
        <taxon>Nocardiaceae</taxon>
        <taxon>Nocardia</taxon>
    </lineage>
</organism>
<dbReference type="STRING" id="1133849.O3I_016875"/>
<dbReference type="Proteomes" id="UP000006304">
    <property type="component" value="Chromosome"/>
</dbReference>
<keyword evidence="3" id="KW-1185">Reference proteome</keyword>
<accession>K0F0Y3</accession>
<gene>
    <name evidence="2" type="ORF">O3I_016875</name>
</gene>
<proteinExistence type="predicted"/>
<feature type="transmembrane region" description="Helical" evidence="1">
    <location>
        <begin position="32"/>
        <end position="51"/>
    </location>
</feature>
<name>K0F0Y3_NOCB7</name>
<evidence type="ECO:0000313" key="3">
    <source>
        <dbReference type="Proteomes" id="UP000006304"/>
    </source>
</evidence>
<keyword evidence="1" id="KW-0812">Transmembrane</keyword>